<dbReference type="SUPFAM" id="SSF48726">
    <property type="entry name" value="Immunoglobulin"/>
    <property type="match status" value="1"/>
</dbReference>
<dbReference type="SMART" id="SM00409">
    <property type="entry name" value="IG"/>
    <property type="match status" value="1"/>
</dbReference>
<dbReference type="InterPro" id="IPR013783">
    <property type="entry name" value="Ig-like_fold"/>
</dbReference>
<dbReference type="AlphaFoldDB" id="A0AAV4PTV3"/>
<dbReference type="InterPro" id="IPR003599">
    <property type="entry name" value="Ig_sub"/>
</dbReference>
<accession>A0AAV4PTV3</accession>
<gene>
    <name evidence="2" type="primary">AVEN_14163_1</name>
    <name evidence="2" type="ORF">CDAR_212731</name>
</gene>
<evidence type="ECO:0000313" key="2">
    <source>
        <dbReference type="EMBL" id="GIY00853.1"/>
    </source>
</evidence>
<evidence type="ECO:0000313" key="3">
    <source>
        <dbReference type="Proteomes" id="UP001054837"/>
    </source>
</evidence>
<dbReference type="InterPro" id="IPR007110">
    <property type="entry name" value="Ig-like_dom"/>
</dbReference>
<dbReference type="InterPro" id="IPR003598">
    <property type="entry name" value="Ig_sub2"/>
</dbReference>
<dbReference type="PROSITE" id="PS50835">
    <property type="entry name" value="IG_LIKE"/>
    <property type="match status" value="1"/>
</dbReference>
<dbReference type="PANTHER" id="PTHR23278:SF19">
    <property type="entry name" value="OBSCURIN"/>
    <property type="match status" value="1"/>
</dbReference>
<dbReference type="PANTHER" id="PTHR23278">
    <property type="entry name" value="SIDESTEP PROTEIN"/>
    <property type="match status" value="1"/>
</dbReference>
<reference evidence="2 3" key="1">
    <citation type="submission" date="2021-06" db="EMBL/GenBank/DDBJ databases">
        <title>Caerostris darwini draft genome.</title>
        <authorList>
            <person name="Kono N."/>
            <person name="Arakawa K."/>
        </authorList>
    </citation>
    <scope>NUCLEOTIDE SEQUENCE [LARGE SCALE GENOMIC DNA]</scope>
</reference>
<protein>
    <submittedName>
        <fullName evidence="2">Ig-like domain-containing protein</fullName>
    </submittedName>
</protein>
<dbReference type="EMBL" id="BPLQ01003486">
    <property type="protein sequence ID" value="GIY00853.1"/>
    <property type="molecule type" value="Genomic_DNA"/>
</dbReference>
<name>A0AAV4PTV3_9ARAC</name>
<keyword evidence="3" id="KW-1185">Reference proteome</keyword>
<sequence length="130" mass="14519">MFFSDIPELRLALGASIQHTAIKEGSDVYFDCNIRANPWVHDVSWRFEDNILFSNLSAGIIVSNQSLVLQRVKKEHRGRYQCVATNTEGEGRSEEVQLDVQFESSLGGFKRIQKLALIGACCLRGEVGST</sequence>
<dbReference type="SMART" id="SM00408">
    <property type="entry name" value="IGc2"/>
    <property type="match status" value="1"/>
</dbReference>
<comment type="caution">
    <text evidence="2">The sequence shown here is derived from an EMBL/GenBank/DDBJ whole genome shotgun (WGS) entry which is preliminary data.</text>
</comment>
<organism evidence="2 3">
    <name type="scientific">Caerostris darwini</name>
    <dbReference type="NCBI Taxonomy" id="1538125"/>
    <lineage>
        <taxon>Eukaryota</taxon>
        <taxon>Metazoa</taxon>
        <taxon>Ecdysozoa</taxon>
        <taxon>Arthropoda</taxon>
        <taxon>Chelicerata</taxon>
        <taxon>Arachnida</taxon>
        <taxon>Araneae</taxon>
        <taxon>Araneomorphae</taxon>
        <taxon>Entelegynae</taxon>
        <taxon>Araneoidea</taxon>
        <taxon>Araneidae</taxon>
        <taxon>Caerostris</taxon>
    </lineage>
</organism>
<proteinExistence type="predicted"/>
<dbReference type="InterPro" id="IPR036179">
    <property type="entry name" value="Ig-like_dom_sf"/>
</dbReference>
<dbReference type="Pfam" id="PF13927">
    <property type="entry name" value="Ig_3"/>
    <property type="match status" value="1"/>
</dbReference>
<dbReference type="Gene3D" id="2.60.40.10">
    <property type="entry name" value="Immunoglobulins"/>
    <property type="match status" value="1"/>
</dbReference>
<feature type="domain" description="Ig-like" evidence="1">
    <location>
        <begin position="7"/>
        <end position="99"/>
    </location>
</feature>
<evidence type="ECO:0000259" key="1">
    <source>
        <dbReference type="PROSITE" id="PS50835"/>
    </source>
</evidence>
<dbReference type="Proteomes" id="UP001054837">
    <property type="component" value="Unassembled WGS sequence"/>
</dbReference>